<comment type="caution">
    <text evidence="8">Lacks conserved residue(s) required for the propagation of feature annotation.</text>
</comment>
<accession>A0ABU0IZE2</accession>
<feature type="transmembrane region" description="Helical" evidence="8">
    <location>
        <begin position="43"/>
        <end position="63"/>
    </location>
</feature>
<feature type="transmembrane region" description="Helical" evidence="8">
    <location>
        <begin position="279"/>
        <end position="302"/>
    </location>
</feature>
<dbReference type="InterPro" id="IPR001958">
    <property type="entry name" value="Tet-R_TetA/multi-R_MdtG-like"/>
</dbReference>
<dbReference type="InterPro" id="IPR036259">
    <property type="entry name" value="MFS_trans_sf"/>
</dbReference>
<keyword evidence="7 8" id="KW-0472">Membrane</keyword>
<keyword evidence="4" id="KW-1003">Cell membrane</keyword>
<dbReference type="PROSITE" id="PS50850">
    <property type="entry name" value="MFS"/>
    <property type="match status" value="1"/>
</dbReference>
<comment type="subcellular location">
    <subcellularLocation>
        <location evidence="8">Cell inner membrane</location>
        <topology evidence="8">Multi-pass membrane protein</topology>
    </subcellularLocation>
    <subcellularLocation>
        <location evidence="1">Cell membrane</location>
        <topology evidence="1">Multi-pass membrane protein</topology>
    </subcellularLocation>
</comment>
<evidence type="ECO:0000313" key="10">
    <source>
        <dbReference type="EMBL" id="MDQ0467381.1"/>
    </source>
</evidence>
<feature type="transmembrane region" description="Helical" evidence="8">
    <location>
        <begin position="75"/>
        <end position="94"/>
    </location>
</feature>
<feature type="transmembrane region" description="Helical" evidence="8">
    <location>
        <begin position="244"/>
        <end position="267"/>
    </location>
</feature>
<proteinExistence type="inferred from homology"/>
<sequence>MLRPDTFALTALLALLTALGPLSTDMYLPSLPLIGTALGASTAQVQLTLSVFLVGFAAGQVIYGPLSDRFGRRPPLIGGLVLFVAASLICAAAPSIEALLAARFLQALGASGPIVLARTVVRDLYEGPRAARELALMGTIMGLVPAVAPVVGGLLQAGIGWQANFVLAAALAAAGGLVAWRKLPETLRAPNPAPISPLGIARSFAGLTRNRGFLAYLVLMSLTYGGLFAWISGSSFVLQGVYGLSALAFGFAFVVGVIGYIAGTLAAQALVTRHGIEATLSIGVACLALGGVAMLALVLAGIPHPAAIVVPMALYLAGVGLVMPQAMAGALAPFPDRAGAASSFAGFVQMLAGAGIGALVGHALGASALPLALAVAATGIAALVVLHASRAARAIAPAR</sequence>
<evidence type="ECO:0000256" key="8">
    <source>
        <dbReference type="RuleBase" id="RU365088"/>
    </source>
</evidence>
<dbReference type="Gene3D" id="1.20.1720.10">
    <property type="entry name" value="Multidrug resistance protein D"/>
    <property type="match status" value="1"/>
</dbReference>
<feature type="transmembrane region" description="Helical" evidence="8">
    <location>
        <begin position="371"/>
        <end position="389"/>
    </location>
</feature>
<evidence type="ECO:0000256" key="2">
    <source>
        <dbReference type="ARBA" id="ARBA00006236"/>
    </source>
</evidence>
<evidence type="ECO:0000256" key="3">
    <source>
        <dbReference type="ARBA" id="ARBA00022448"/>
    </source>
</evidence>
<dbReference type="EMBL" id="JAUSVX010000001">
    <property type="protein sequence ID" value="MDQ0467381.1"/>
    <property type="molecule type" value="Genomic_DNA"/>
</dbReference>
<gene>
    <name evidence="10" type="ORF">QO011_000376</name>
</gene>
<evidence type="ECO:0000313" key="11">
    <source>
        <dbReference type="Proteomes" id="UP001242480"/>
    </source>
</evidence>
<keyword evidence="3 8" id="KW-0813">Transport</keyword>
<feature type="transmembrane region" description="Helical" evidence="8">
    <location>
        <begin position="344"/>
        <end position="365"/>
    </location>
</feature>
<dbReference type="PANTHER" id="PTHR23502:SF132">
    <property type="entry name" value="POLYAMINE TRANSPORTER 2-RELATED"/>
    <property type="match status" value="1"/>
</dbReference>
<name>A0ABU0IZE2_9HYPH</name>
<dbReference type="InterPro" id="IPR004812">
    <property type="entry name" value="Efflux_drug-R_Bcr/CmlA"/>
</dbReference>
<dbReference type="PANTHER" id="PTHR23502">
    <property type="entry name" value="MAJOR FACILITATOR SUPERFAMILY"/>
    <property type="match status" value="1"/>
</dbReference>
<dbReference type="RefSeq" id="WP_307266896.1">
    <property type="nucleotide sequence ID" value="NZ_JAUSVX010000001.1"/>
</dbReference>
<dbReference type="NCBIfam" id="TIGR00710">
    <property type="entry name" value="efflux_Bcr_CflA"/>
    <property type="match status" value="1"/>
</dbReference>
<reference evidence="10 11" key="1">
    <citation type="submission" date="2023-07" db="EMBL/GenBank/DDBJ databases">
        <title>Genomic Encyclopedia of Type Strains, Phase IV (KMG-IV): sequencing the most valuable type-strain genomes for metagenomic binning, comparative biology and taxonomic classification.</title>
        <authorList>
            <person name="Goeker M."/>
        </authorList>
    </citation>
    <scope>NUCLEOTIDE SEQUENCE [LARGE SCALE GENOMIC DNA]</scope>
    <source>
        <strain evidence="10 11">DSM 19619</strain>
    </source>
</reference>
<evidence type="ECO:0000256" key="7">
    <source>
        <dbReference type="ARBA" id="ARBA00023136"/>
    </source>
</evidence>
<comment type="similarity">
    <text evidence="2 8">Belongs to the major facilitator superfamily. Bcr/CmlA family.</text>
</comment>
<keyword evidence="8" id="KW-0997">Cell inner membrane</keyword>
<feature type="transmembrane region" description="Helical" evidence="8">
    <location>
        <begin position="308"/>
        <end position="332"/>
    </location>
</feature>
<evidence type="ECO:0000256" key="6">
    <source>
        <dbReference type="ARBA" id="ARBA00022989"/>
    </source>
</evidence>
<keyword evidence="5 8" id="KW-0812">Transmembrane</keyword>
<evidence type="ECO:0000256" key="1">
    <source>
        <dbReference type="ARBA" id="ARBA00004651"/>
    </source>
</evidence>
<keyword evidence="11" id="KW-1185">Reference proteome</keyword>
<feature type="transmembrane region" description="Helical" evidence="8">
    <location>
        <begin position="213"/>
        <end position="232"/>
    </location>
</feature>
<protein>
    <recommendedName>
        <fullName evidence="8">Bcr/CflA family efflux transporter</fullName>
    </recommendedName>
</protein>
<evidence type="ECO:0000256" key="4">
    <source>
        <dbReference type="ARBA" id="ARBA00022475"/>
    </source>
</evidence>
<dbReference type="InterPro" id="IPR011701">
    <property type="entry name" value="MFS"/>
</dbReference>
<evidence type="ECO:0000256" key="5">
    <source>
        <dbReference type="ARBA" id="ARBA00022692"/>
    </source>
</evidence>
<organism evidence="10 11">
    <name type="scientific">Labrys wisconsinensis</name>
    <dbReference type="NCBI Taxonomy" id="425677"/>
    <lineage>
        <taxon>Bacteria</taxon>
        <taxon>Pseudomonadati</taxon>
        <taxon>Pseudomonadota</taxon>
        <taxon>Alphaproteobacteria</taxon>
        <taxon>Hyphomicrobiales</taxon>
        <taxon>Xanthobacteraceae</taxon>
        <taxon>Labrys</taxon>
    </lineage>
</organism>
<keyword evidence="6 8" id="KW-1133">Transmembrane helix</keyword>
<dbReference type="Proteomes" id="UP001242480">
    <property type="component" value="Unassembled WGS sequence"/>
</dbReference>
<feature type="transmembrane region" description="Helical" evidence="8">
    <location>
        <begin position="133"/>
        <end position="155"/>
    </location>
</feature>
<comment type="caution">
    <text evidence="10">The sequence shown here is derived from an EMBL/GenBank/DDBJ whole genome shotgun (WGS) entry which is preliminary data.</text>
</comment>
<dbReference type="InterPro" id="IPR020846">
    <property type="entry name" value="MFS_dom"/>
</dbReference>
<feature type="transmembrane region" description="Helical" evidence="8">
    <location>
        <begin position="161"/>
        <end position="180"/>
    </location>
</feature>
<dbReference type="SUPFAM" id="SSF103473">
    <property type="entry name" value="MFS general substrate transporter"/>
    <property type="match status" value="1"/>
</dbReference>
<evidence type="ECO:0000259" key="9">
    <source>
        <dbReference type="PROSITE" id="PS50850"/>
    </source>
</evidence>
<dbReference type="CDD" id="cd17320">
    <property type="entry name" value="MFS_MdfA_MDR_like"/>
    <property type="match status" value="1"/>
</dbReference>
<dbReference type="Pfam" id="PF07690">
    <property type="entry name" value="MFS_1"/>
    <property type="match status" value="1"/>
</dbReference>
<dbReference type="PRINTS" id="PR01035">
    <property type="entry name" value="TCRTETA"/>
</dbReference>
<feature type="transmembrane region" description="Helical" evidence="8">
    <location>
        <begin position="100"/>
        <end position="121"/>
    </location>
</feature>
<feature type="domain" description="Major facilitator superfamily (MFS) profile" evidence="9">
    <location>
        <begin position="9"/>
        <end position="393"/>
    </location>
</feature>